<name>A0A844G7L3_9BACT</name>
<dbReference type="PANTHER" id="PTHR39963">
    <property type="entry name" value="SLL0983 PROTEIN"/>
    <property type="match status" value="1"/>
</dbReference>
<sequence>MDQLHFFSDYIARKYGKRLYRIGIDLALGCPNRVNRFGPGCVFCSEDGNRARHLARKLDLKGQVAAGIAYTAQRYGAEAPYIAYFQAFTSTHAPAEELRRLYGEVLESAPFAVVIIGTRPDALPPETVRLLAELAERYEVWVELGVQSAHDATLELIRRGHDFAAVERAVRALDAAGIAVGCHVIAGLPGENRAMFVETARKIAVLPFRAVKLHPLLTIRGTALASADFPVKPAGLNEYEYADWAAAFLRELPEDRLIMRLTAEAEPEQVITPKWWMSKGQFLAFFHEKFLHPEQDGAFESVMTADGSPTLYHPGFRQHFHTLAGAATEAERKFVIPSRLRERLAAGKPVRVLDVGFGLGVNCAAALRCGGPLEIITLENDPRVLGAALRLYPGGSLEHRLIAALDSGNVFAENGCRVELIPGDARDAAGTFEPQSFDVIFQDGFSPDCNPELWSYDFVRALARALKPGGVLVSYSSAYPYRGALLRAGLAVGESEPFGRKRGGTVAAFDPSLPPLPLPEKERGIILASTAGTPFRDPSLHGTREELFRRREALVARLRRRGVPKWFRK</sequence>
<organism evidence="2 3">
    <name type="scientific">Victivallis lenta</name>
    <dbReference type="NCBI Taxonomy" id="2606640"/>
    <lineage>
        <taxon>Bacteria</taxon>
        <taxon>Pseudomonadati</taxon>
        <taxon>Lentisphaerota</taxon>
        <taxon>Lentisphaeria</taxon>
        <taxon>Victivallales</taxon>
        <taxon>Victivallaceae</taxon>
        <taxon>Victivallis</taxon>
    </lineage>
</organism>
<dbReference type="SUPFAM" id="SSF102114">
    <property type="entry name" value="Radical SAM enzymes"/>
    <property type="match status" value="1"/>
</dbReference>
<dbReference type="SFLD" id="SFLDG01082">
    <property type="entry name" value="B12-binding_domain_containing"/>
    <property type="match status" value="1"/>
</dbReference>
<dbReference type="SFLD" id="SFLDS00029">
    <property type="entry name" value="Radical_SAM"/>
    <property type="match status" value="1"/>
</dbReference>
<evidence type="ECO:0000259" key="1">
    <source>
        <dbReference type="PROSITE" id="PS51918"/>
    </source>
</evidence>
<proteinExistence type="predicted"/>
<dbReference type="EMBL" id="VUNS01000020">
    <property type="protein sequence ID" value="MST98551.1"/>
    <property type="molecule type" value="Genomic_DNA"/>
</dbReference>
<dbReference type="Pfam" id="PF05430">
    <property type="entry name" value="Methyltransf_30"/>
    <property type="match status" value="1"/>
</dbReference>
<dbReference type="CDD" id="cd01335">
    <property type="entry name" value="Radical_SAM"/>
    <property type="match status" value="1"/>
</dbReference>
<reference evidence="2 3" key="1">
    <citation type="submission" date="2019-08" db="EMBL/GenBank/DDBJ databases">
        <title>In-depth cultivation of the pig gut microbiome towards novel bacterial diversity and tailored functional studies.</title>
        <authorList>
            <person name="Wylensek D."/>
            <person name="Hitch T.C.A."/>
            <person name="Clavel T."/>
        </authorList>
    </citation>
    <scope>NUCLEOTIDE SEQUENCE [LARGE SCALE GENOMIC DNA]</scope>
    <source>
        <strain evidence="2 3">BBE-744-WT-12</strain>
    </source>
</reference>
<evidence type="ECO:0000313" key="2">
    <source>
        <dbReference type="EMBL" id="MST98551.1"/>
    </source>
</evidence>
<dbReference type="SUPFAM" id="SSF53335">
    <property type="entry name" value="S-adenosyl-L-methionine-dependent methyltransferases"/>
    <property type="match status" value="1"/>
</dbReference>
<gene>
    <name evidence="2" type="ORF">FYJ85_16050</name>
</gene>
<dbReference type="Pfam" id="PF04055">
    <property type="entry name" value="Radical_SAM"/>
    <property type="match status" value="1"/>
</dbReference>
<dbReference type="NCBIfam" id="TIGR01212">
    <property type="entry name" value="TIGR01212 family radical SAM protein"/>
    <property type="match status" value="1"/>
</dbReference>
<accession>A0A844G7L3</accession>
<dbReference type="SFLD" id="SFLDG01086">
    <property type="entry name" value="elongater_protein-like"/>
    <property type="match status" value="1"/>
</dbReference>
<dbReference type="GO" id="GO:0016645">
    <property type="term" value="F:oxidoreductase activity, acting on the CH-NH group of donors"/>
    <property type="evidence" value="ECO:0007669"/>
    <property type="project" value="InterPro"/>
</dbReference>
<dbReference type="Pfam" id="PF16199">
    <property type="entry name" value="Radical_SAM_C"/>
    <property type="match status" value="1"/>
</dbReference>
<dbReference type="RefSeq" id="WP_154419507.1">
    <property type="nucleotide sequence ID" value="NZ_VUNS01000020.1"/>
</dbReference>
<dbReference type="PANTHER" id="PTHR39963:SF1">
    <property type="entry name" value="MNMC-LIKE METHYLTRANSFERASE DOMAIN-CONTAINING PROTEIN"/>
    <property type="match status" value="1"/>
</dbReference>
<dbReference type="InterPro" id="IPR029063">
    <property type="entry name" value="SAM-dependent_MTases_sf"/>
</dbReference>
<keyword evidence="3" id="KW-1185">Reference proteome</keyword>
<protein>
    <submittedName>
        <fullName evidence="2">TIGR01212 family radical SAM protein</fullName>
    </submittedName>
</protein>
<dbReference type="InterPro" id="IPR007197">
    <property type="entry name" value="rSAM"/>
</dbReference>
<dbReference type="InterPro" id="IPR023404">
    <property type="entry name" value="rSAM_horseshoe"/>
</dbReference>
<dbReference type="GO" id="GO:0051536">
    <property type="term" value="F:iron-sulfur cluster binding"/>
    <property type="evidence" value="ECO:0007669"/>
    <property type="project" value="InterPro"/>
</dbReference>
<dbReference type="InterPro" id="IPR006638">
    <property type="entry name" value="Elp3/MiaA/NifB-like_rSAM"/>
</dbReference>
<dbReference type="Proteomes" id="UP000435649">
    <property type="component" value="Unassembled WGS sequence"/>
</dbReference>
<evidence type="ECO:0000313" key="3">
    <source>
        <dbReference type="Proteomes" id="UP000435649"/>
    </source>
</evidence>
<dbReference type="Gene3D" id="3.40.50.150">
    <property type="entry name" value="Vaccinia Virus protein VP39"/>
    <property type="match status" value="1"/>
</dbReference>
<dbReference type="InterPro" id="IPR005911">
    <property type="entry name" value="YhcC-like"/>
</dbReference>
<dbReference type="PROSITE" id="PS51918">
    <property type="entry name" value="RADICAL_SAM"/>
    <property type="match status" value="1"/>
</dbReference>
<dbReference type="SMART" id="SM00729">
    <property type="entry name" value="Elp3"/>
    <property type="match status" value="1"/>
</dbReference>
<dbReference type="InterPro" id="IPR058240">
    <property type="entry name" value="rSAM_sf"/>
</dbReference>
<comment type="caution">
    <text evidence="2">The sequence shown here is derived from an EMBL/GenBank/DDBJ whole genome shotgun (WGS) entry which is preliminary data.</text>
</comment>
<dbReference type="SFLD" id="SFLDG01091">
    <property type="entry name" value="uncharacterized_CHP01210-like"/>
    <property type="match status" value="1"/>
</dbReference>
<dbReference type="CDD" id="cd02440">
    <property type="entry name" value="AdoMet_MTases"/>
    <property type="match status" value="1"/>
</dbReference>
<feature type="domain" description="Radical SAM core" evidence="1">
    <location>
        <begin position="13"/>
        <end position="268"/>
    </location>
</feature>
<dbReference type="InterPro" id="IPR008471">
    <property type="entry name" value="MnmC-like_methylTransf"/>
</dbReference>
<dbReference type="AlphaFoldDB" id="A0A844G7L3"/>
<dbReference type="Gene3D" id="3.80.30.20">
    <property type="entry name" value="tm_1862 like domain"/>
    <property type="match status" value="1"/>
</dbReference>
<dbReference type="InterPro" id="IPR032432">
    <property type="entry name" value="Radical_SAM_C"/>
</dbReference>